<evidence type="ECO:0000313" key="1">
    <source>
        <dbReference type="EMBL" id="VDO58537.1"/>
    </source>
</evidence>
<reference evidence="3" key="1">
    <citation type="submission" date="2016-06" db="UniProtKB">
        <authorList>
            <consortium name="WormBaseParasite"/>
        </authorList>
    </citation>
    <scope>IDENTIFICATION</scope>
</reference>
<dbReference type="AlphaFoldDB" id="A0A183JBH1"/>
<keyword evidence="2" id="KW-1185">Reference proteome</keyword>
<proteinExistence type="predicted"/>
<dbReference type="SUPFAM" id="SSF56219">
    <property type="entry name" value="DNase I-like"/>
    <property type="match status" value="1"/>
</dbReference>
<protein>
    <submittedName>
        <fullName evidence="3">Endo/exonuclease/phosphatase domain-containing protein</fullName>
    </submittedName>
</protein>
<organism evidence="3">
    <name type="scientific">Schistosoma curassoni</name>
    <dbReference type="NCBI Taxonomy" id="6186"/>
    <lineage>
        <taxon>Eukaryota</taxon>
        <taxon>Metazoa</taxon>
        <taxon>Spiralia</taxon>
        <taxon>Lophotrochozoa</taxon>
        <taxon>Platyhelminthes</taxon>
        <taxon>Trematoda</taxon>
        <taxon>Digenea</taxon>
        <taxon>Strigeidida</taxon>
        <taxon>Schistosomatoidea</taxon>
        <taxon>Schistosomatidae</taxon>
        <taxon>Schistosoma</taxon>
    </lineage>
</organism>
<dbReference type="PANTHER" id="PTHR23227:SF67">
    <property type="entry name" value="CRANIOFACIAL DEVELOPMENT PROTEIN 2-LIKE"/>
    <property type="match status" value="1"/>
</dbReference>
<dbReference type="InterPro" id="IPR036691">
    <property type="entry name" value="Endo/exonu/phosph_ase_sf"/>
</dbReference>
<evidence type="ECO:0000313" key="2">
    <source>
        <dbReference type="Proteomes" id="UP000279833"/>
    </source>
</evidence>
<dbReference type="Proteomes" id="UP000279833">
    <property type="component" value="Unassembled WGS sequence"/>
</dbReference>
<dbReference type="EMBL" id="UZAK01000015">
    <property type="protein sequence ID" value="VDO58537.1"/>
    <property type="molecule type" value="Genomic_DNA"/>
</dbReference>
<dbReference type="InterPro" id="IPR027124">
    <property type="entry name" value="Swc5/CFDP1/2"/>
</dbReference>
<name>A0A183JBH1_9TREM</name>
<accession>A0A183JBH1</accession>
<reference evidence="1 2" key="2">
    <citation type="submission" date="2018-11" db="EMBL/GenBank/DDBJ databases">
        <authorList>
            <consortium name="Pathogen Informatics"/>
        </authorList>
    </citation>
    <scope>NUCLEOTIDE SEQUENCE [LARGE SCALE GENOMIC DNA]</scope>
    <source>
        <strain evidence="1">Dakar</strain>
        <strain evidence="2">Dakar, Senegal</strain>
    </source>
</reference>
<gene>
    <name evidence="1" type="ORF">SCUD_LOCUS26</name>
</gene>
<dbReference type="PANTHER" id="PTHR23227">
    <property type="entry name" value="BUCENTAUR RELATED"/>
    <property type="match status" value="1"/>
</dbReference>
<sequence length="181" mass="20709">MRYKLSVLRISKNHWTKAEQQMLDTREVIQYYGHEEGNVPHTQEVALMLSKEACNALIGWDSQGSKIIKASLKTMKEEIMMNVTQCHVPTNDGSDDNKDQFYQRLQVITPKCPRKNLTILMGDLNAKVVIDNTGYEDIMGQHGLEERNERGKRFANLCAFNKLVIGGPIFPHKRIHSPDLL</sequence>
<evidence type="ECO:0000313" key="3">
    <source>
        <dbReference type="WBParaSite" id="SCUD_0000002501-mRNA-1"/>
    </source>
</evidence>
<dbReference type="WBParaSite" id="SCUD_0000002501-mRNA-1">
    <property type="protein sequence ID" value="SCUD_0000002501-mRNA-1"/>
    <property type="gene ID" value="SCUD_0000002501"/>
</dbReference>
<dbReference type="Gene3D" id="3.60.10.10">
    <property type="entry name" value="Endonuclease/exonuclease/phosphatase"/>
    <property type="match status" value="1"/>
</dbReference>